<dbReference type="Gene3D" id="3.90.550.10">
    <property type="entry name" value="Spore Coat Polysaccharide Biosynthesis Protein SpsA, Chain A"/>
    <property type="match status" value="1"/>
</dbReference>
<evidence type="ECO:0000256" key="1">
    <source>
        <dbReference type="SAM" id="Phobius"/>
    </source>
</evidence>
<dbReference type="InterPro" id="IPR001173">
    <property type="entry name" value="Glyco_trans_2-like"/>
</dbReference>
<sequence length="311" mass="35164">MKPTIDILLATYNGSDYLIEQLDSIIGQTFADWRLLARDDGSTDTTPEILRAYQAQLPDRITIVPGEGRSLGARGNFAALMARADGDYLMFCDQDDVWLPDKIEQTLAEMRRLEKSHGETTPLMVHTDLAVVDEALRGVADSLWRFQHSDPVGGKALNRLLVQNTVTGCTVMINRALLELALPIPPEAVMHDWWLALAATAFGVIGHVAVPMVLYRQHGANDIGARPFNVRDIVGQLHCRPETRAIITRLQRQGAAFLERYRDRLTPAQREMLEVYARLDSFNGFLRRWYLLKYRFFYTGIIRNVGRLVIG</sequence>
<dbReference type="GO" id="GO:0016740">
    <property type="term" value="F:transferase activity"/>
    <property type="evidence" value="ECO:0007669"/>
    <property type="project" value="UniProtKB-KW"/>
</dbReference>
<comment type="caution">
    <text evidence="3">The sequence shown here is derived from an EMBL/GenBank/DDBJ whole genome shotgun (WGS) entry which is preliminary data.</text>
</comment>
<feature type="transmembrane region" description="Helical" evidence="1">
    <location>
        <begin position="193"/>
        <end position="215"/>
    </location>
</feature>
<dbReference type="AlphaFoldDB" id="A0A562WRY1"/>
<dbReference type="EMBL" id="VLLN01000002">
    <property type="protein sequence ID" value="TWJ33021.1"/>
    <property type="molecule type" value="Genomic_DNA"/>
</dbReference>
<dbReference type="PANTHER" id="PTHR43685:SF11">
    <property type="entry name" value="GLYCOSYLTRANSFERASE TAGX-RELATED"/>
    <property type="match status" value="1"/>
</dbReference>
<gene>
    <name evidence="3" type="ORF">JN12_00432</name>
</gene>
<feature type="domain" description="Glycosyltransferase 2-like" evidence="2">
    <location>
        <begin position="7"/>
        <end position="115"/>
    </location>
</feature>
<keyword evidence="1" id="KW-0472">Membrane</keyword>
<evidence type="ECO:0000313" key="3">
    <source>
        <dbReference type="EMBL" id="TWJ33021.1"/>
    </source>
</evidence>
<protein>
    <submittedName>
        <fullName evidence="3">Glycosyl transferase family 2</fullName>
    </submittedName>
</protein>
<organism evidence="3 4">
    <name type="scientific">Geobacter argillaceus</name>
    <dbReference type="NCBI Taxonomy" id="345631"/>
    <lineage>
        <taxon>Bacteria</taxon>
        <taxon>Pseudomonadati</taxon>
        <taxon>Thermodesulfobacteriota</taxon>
        <taxon>Desulfuromonadia</taxon>
        <taxon>Geobacterales</taxon>
        <taxon>Geobacteraceae</taxon>
        <taxon>Geobacter</taxon>
    </lineage>
</organism>
<name>A0A562WRY1_9BACT</name>
<accession>A0A562WRY1</accession>
<keyword evidence="4" id="KW-1185">Reference proteome</keyword>
<dbReference type="Proteomes" id="UP000319449">
    <property type="component" value="Unassembled WGS sequence"/>
</dbReference>
<dbReference type="InterPro" id="IPR050834">
    <property type="entry name" value="Glycosyltransf_2"/>
</dbReference>
<evidence type="ECO:0000313" key="4">
    <source>
        <dbReference type="Proteomes" id="UP000319449"/>
    </source>
</evidence>
<keyword evidence="1" id="KW-1133">Transmembrane helix</keyword>
<dbReference type="PANTHER" id="PTHR43685">
    <property type="entry name" value="GLYCOSYLTRANSFERASE"/>
    <property type="match status" value="1"/>
</dbReference>
<dbReference type="CDD" id="cd04196">
    <property type="entry name" value="GT_2_like_d"/>
    <property type="match status" value="1"/>
</dbReference>
<dbReference type="RefSeq" id="WP_170241815.1">
    <property type="nucleotide sequence ID" value="NZ_VLLN01000002.1"/>
</dbReference>
<reference evidence="3 4" key="1">
    <citation type="submission" date="2019-07" db="EMBL/GenBank/DDBJ databases">
        <title>Genomic Encyclopedia of Archaeal and Bacterial Type Strains, Phase II (KMG-II): from individual species to whole genera.</title>
        <authorList>
            <person name="Goeker M."/>
        </authorList>
    </citation>
    <scope>NUCLEOTIDE SEQUENCE [LARGE SCALE GENOMIC DNA]</scope>
    <source>
        <strain evidence="3 4">ATCC BAA-1139</strain>
    </source>
</reference>
<keyword evidence="3" id="KW-0808">Transferase</keyword>
<proteinExistence type="predicted"/>
<dbReference type="InterPro" id="IPR029044">
    <property type="entry name" value="Nucleotide-diphossugar_trans"/>
</dbReference>
<evidence type="ECO:0000259" key="2">
    <source>
        <dbReference type="Pfam" id="PF00535"/>
    </source>
</evidence>
<dbReference type="Pfam" id="PF00535">
    <property type="entry name" value="Glycos_transf_2"/>
    <property type="match status" value="1"/>
</dbReference>
<dbReference type="SUPFAM" id="SSF53448">
    <property type="entry name" value="Nucleotide-diphospho-sugar transferases"/>
    <property type="match status" value="1"/>
</dbReference>
<keyword evidence="1" id="KW-0812">Transmembrane</keyword>